<dbReference type="Gene3D" id="3.40.630.30">
    <property type="match status" value="1"/>
</dbReference>
<dbReference type="RefSeq" id="WP_007201623.1">
    <property type="nucleotide sequence ID" value="NZ_AKKV01000024.1"/>
</dbReference>
<evidence type="ECO:0000259" key="1">
    <source>
        <dbReference type="PROSITE" id="PS51186"/>
    </source>
</evidence>
<dbReference type="STRING" id="1196324.A374_07639"/>
<dbReference type="OrthoDB" id="6382410at2"/>
<dbReference type="InterPro" id="IPR000182">
    <property type="entry name" value="GNAT_dom"/>
</dbReference>
<dbReference type="SUPFAM" id="SSF55729">
    <property type="entry name" value="Acyl-CoA N-acyltransferases (Nat)"/>
    <property type="match status" value="1"/>
</dbReference>
<dbReference type="PROSITE" id="PS51186">
    <property type="entry name" value="GNAT"/>
    <property type="match status" value="1"/>
</dbReference>
<proteinExistence type="predicted"/>
<keyword evidence="3" id="KW-1185">Reference proteome</keyword>
<feature type="domain" description="N-acetyltransferase" evidence="1">
    <location>
        <begin position="12"/>
        <end position="175"/>
    </location>
</feature>
<sequence length="175" mass="19944">MKPEIIVHQVMPHIKAFQAVSQDTPEIMELLVKTAQWLQQKGSTQWGELLEGKDVHGMAQSVERGDVFVFRTEEGKLAGVVMLVQQPSKWDLDLWMKDDPKAIYLHRLAIDRSEAGLGRDILKWATDGIVFHGKSVIRLDCIANNETLNAFYRSEGFIYQGTSKNGFCMYCKEKK</sequence>
<protein>
    <submittedName>
        <fullName evidence="2">Histone acetyltransferase</fullName>
    </submittedName>
</protein>
<gene>
    <name evidence="2" type="ORF">A374_07639</name>
</gene>
<dbReference type="eggNOG" id="COG0454">
    <property type="taxonomic scope" value="Bacteria"/>
</dbReference>
<dbReference type="InterPro" id="IPR016181">
    <property type="entry name" value="Acyl_CoA_acyltransferase"/>
</dbReference>
<dbReference type="AlphaFoldDB" id="I8J1S7"/>
<keyword evidence="2" id="KW-0808">Transferase</keyword>
<organism evidence="2 3">
    <name type="scientific">Fictibacillus macauensis ZFHKF-1</name>
    <dbReference type="NCBI Taxonomy" id="1196324"/>
    <lineage>
        <taxon>Bacteria</taxon>
        <taxon>Bacillati</taxon>
        <taxon>Bacillota</taxon>
        <taxon>Bacilli</taxon>
        <taxon>Bacillales</taxon>
        <taxon>Fictibacillaceae</taxon>
        <taxon>Fictibacillus</taxon>
    </lineage>
</organism>
<name>I8J1S7_9BACL</name>
<evidence type="ECO:0000313" key="3">
    <source>
        <dbReference type="Proteomes" id="UP000004080"/>
    </source>
</evidence>
<evidence type="ECO:0000313" key="2">
    <source>
        <dbReference type="EMBL" id="EIT85691.1"/>
    </source>
</evidence>
<accession>I8J1S7</accession>
<dbReference type="GO" id="GO:0016747">
    <property type="term" value="F:acyltransferase activity, transferring groups other than amino-acyl groups"/>
    <property type="evidence" value="ECO:0007669"/>
    <property type="project" value="InterPro"/>
</dbReference>
<comment type="caution">
    <text evidence="2">The sequence shown here is derived from an EMBL/GenBank/DDBJ whole genome shotgun (WGS) entry which is preliminary data.</text>
</comment>
<dbReference type="Proteomes" id="UP000004080">
    <property type="component" value="Unassembled WGS sequence"/>
</dbReference>
<dbReference type="PATRIC" id="fig|1196324.3.peg.1566"/>
<dbReference type="Pfam" id="PF00583">
    <property type="entry name" value="Acetyltransf_1"/>
    <property type="match status" value="1"/>
</dbReference>
<reference evidence="2 3" key="1">
    <citation type="journal article" date="2012" name="J. Bacteriol.">
        <title>Genome of Bacillus macauensis ZFHKF-1, a Long-Chain-Forming Bacterium.</title>
        <authorList>
            <person name="Cai L."/>
            <person name="Zhang T."/>
        </authorList>
    </citation>
    <scope>NUCLEOTIDE SEQUENCE [LARGE SCALE GENOMIC DNA]</scope>
    <source>
        <strain evidence="2 3">ZFHKF-1</strain>
    </source>
</reference>
<dbReference type="EMBL" id="AKKV01000024">
    <property type="protein sequence ID" value="EIT85691.1"/>
    <property type="molecule type" value="Genomic_DNA"/>
</dbReference>